<reference evidence="1 2" key="1">
    <citation type="journal article" date="2019" name="Indoor Air">
        <title>Impacts of indoor surface finishes on bacterial viability.</title>
        <authorList>
            <person name="Hu J."/>
            <person name="Maamar S.B."/>
            <person name="Glawe A.J."/>
            <person name="Gottel N."/>
            <person name="Gilbert J.A."/>
            <person name="Hartmann E.M."/>
        </authorList>
    </citation>
    <scope>NUCLEOTIDE SEQUENCE [LARGE SCALE GENOMIC DNA]</scope>
    <source>
        <strain evidence="1 2">AF060A6</strain>
    </source>
</reference>
<dbReference type="Pfam" id="PF17326">
    <property type="entry name" value="DUF5365"/>
    <property type="match status" value="1"/>
</dbReference>
<dbReference type="AlphaFoldDB" id="A0A4V3V7C6"/>
<evidence type="ECO:0000313" key="1">
    <source>
        <dbReference type="EMBL" id="THE10923.1"/>
    </source>
</evidence>
<keyword evidence="2" id="KW-1185">Reference proteome</keyword>
<dbReference type="Proteomes" id="UP000306477">
    <property type="component" value="Unassembled WGS sequence"/>
</dbReference>
<dbReference type="OrthoDB" id="2966549at2"/>
<organism evidence="1 2">
    <name type="scientific">Bacillus timonensis</name>
    <dbReference type="NCBI Taxonomy" id="1033734"/>
    <lineage>
        <taxon>Bacteria</taxon>
        <taxon>Bacillati</taxon>
        <taxon>Bacillota</taxon>
        <taxon>Bacilli</taxon>
        <taxon>Bacillales</taxon>
        <taxon>Bacillaceae</taxon>
        <taxon>Bacillus</taxon>
    </lineage>
</organism>
<protein>
    <recommendedName>
        <fullName evidence="3">YhcU family protein</fullName>
    </recommendedName>
</protein>
<evidence type="ECO:0000313" key="2">
    <source>
        <dbReference type="Proteomes" id="UP000306477"/>
    </source>
</evidence>
<dbReference type="RefSeq" id="WP_136380748.1">
    <property type="nucleotide sequence ID" value="NZ_SLUB01000037.1"/>
</dbReference>
<evidence type="ECO:0008006" key="3">
    <source>
        <dbReference type="Google" id="ProtNLM"/>
    </source>
</evidence>
<comment type="caution">
    <text evidence="1">The sequence shown here is derived from an EMBL/GenBank/DDBJ whole genome shotgun (WGS) entry which is preliminary data.</text>
</comment>
<dbReference type="EMBL" id="SLUB01000037">
    <property type="protein sequence ID" value="THE10923.1"/>
    <property type="molecule type" value="Genomic_DNA"/>
</dbReference>
<proteinExistence type="predicted"/>
<name>A0A4V3V7C6_9BACI</name>
<gene>
    <name evidence="1" type="ORF">E1I69_16920</name>
</gene>
<dbReference type="InterPro" id="IPR020355">
    <property type="entry name" value="Uncharacterised_YhcU"/>
</dbReference>
<sequence>MKIVVASTPEQEHHITELIDYMYSSIFPIYFEDEYIGKFEKWNVLEPKEEDVYYNRTLDKAFKVISSLQALIAVLETIQEEGYQEYYGELFAKNVQILNEYGYLFPFTIEEFQSVNNPEGLSKYSKPANQYLA</sequence>
<accession>A0A4V3V7C6</accession>